<evidence type="ECO:0000313" key="3">
    <source>
        <dbReference type="Proteomes" id="UP001168972"/>
    </source>
</evidence>
<feature type="region of interest" description="Disordered" evidence="1">
    <location>
        <begin position="82"/>
        <end position="103"/>
    </location>
</feature>
<reference evidence="2" key="1">
    <citation type="journal article" date="2023" name="bioRxiv">
        <title>Scaffold-level genome assemblies of two parasitoid biocontrol wasps reveal the parthenogenesis mechanism and an associated novel virus.</title>
        <authorList>
            <person name="Inwood S."/>
            <person name="Skelly J."/>
            <person name="Guhlin J."/>
            <person name="Harrop T."/>
            <person name="Goldson S."/>
            <person name="Dearden P."/>
        </authorList>
    </citation>
    <scope>NUCLEOTIDE SEQUENCE</scope>
    <source>
        <strain evidence="2">Lincoln</strain>
        <tissue evidence="2">Whole body</tissue>
    </source>
</reference>
<proteinExistence type="predicted"/>
<organism evidence="2 3">
    <name type="scientific">Microctonus hyperodae</name>
    <name type="common">Parasitoid wasp</name>
    <dbReference type="NCBI Taxonomy" id="165561"/>
    <lineage>
        <taxon>Eukaryota</taxon>
        <taxon>Metazoa</taxon>
        <taxon>Ecdysozoa</taxon>
        <taxon>Arthropoda</taxon>
        <taxon>Hexapoda</taxon>
        <taxon>Insecta</taxon>
        <taxon>Pterygota</taxon>
        <taxon>Neoptera</taxon>
        <taxon>Endopterygota</taxon>
        <taxon>Hymenoptera</taxon>
        <taxon>Apocrita</taxon>
        <taxon>Ichneumonoidea</taxon>
        <taxon>Braconidae</taxon>
        <taxon>Euphorinae</taxon>
        <taxon>Microctonus</taxon>
    </lineage>
</organism>
<comment type="caution">
    <text evidence="2">The sequence shown here is derived from an EMBL/GenBank/DDBJ whole genome shotgun (WGS) entry which is preliminary data.</text>
</comment>
<gene>
    <name evidence="2" type="ORF">PV327_011706</name>
</gene>
<dbReference type="Proteomes" id="UP001168972">
    <property type="component" value="Unassembled WGS sequence"/>
</dbReference>
<keyword evidence="3" id="KW-1185">Reference proteome</keyword>
<name>A0AA39KPQ5_MICHY</name>
<feature type="compositionally biased region" description="Basic and acidic residues" evidence="1">
    <location>
        <begin position="82"/>
        <end position="100"/>
    </location>
</feature>
<evidence type="ECO:0000313" key="2">
    <source>
        <dbReference type="EMBL" id="KAK0169209.1"/>
    </source>
</evidence>
<evidence type="ECO:0000256" key="1">
    <source>
        <dbReference type="SAM" id="MobiDB-lite"/>
    </source>
</evidence>
<dbReference type="EMBL" id="JAQQBR010001682">
    <property type="protein sequence ID" value="KAK0169209.1"/>
    <property type="molecule type" value="Genomic_DNA"/>
</dbReference>
<protein>
    <submittedName>
        <fullName evidence="2">Uncharacterized protein</fullName>
    </submittedName>
</protein>
<dbReference type="AlphaFoldDB" id="A0AA39KPQ5"/>
<reference evidence="2" key="2">
    <citation type="submission" date="2023-03" db="EMBL/GenBank/DDBJ databases">
        <authorList>
            <person name="Inwood S.N."/>
            <person name="Skelly J.G."/>
            <person name="Guhlin J."/>
            <person name="Harrop T.W.R."/>
            <person name="Goldson S.G."/>
            <person name="Dearden P.K."/>
        </authorList>
    </citation>
    <scope>NUCLEOTIDE SEQUENCE</scope>
    <source>
        <strain evidence="2">Lincoln</strain>
        <tissue evidence="2">Whole body</tissue>
    </source>
</reference>
<sequence>MCSLGTGLGIVDDPEARILVLDVLKEKVQEKRLQIVPAGPSRWHCAQIIKPKATGLPPIIVGVPCARCGYAPFTIKEKLERPHGEVEMTRPRPRPSDGRKATSWSCALSTIQHCI</sequence>
<accession>A0AA39KPQ5</accession>